<comment type="subcellular location">
    <subcellularLocation>
        <location evidence="1">Nucleus</location>
    </subcellularLocation>
</comment>
<evidence type="ECO:0000259" key="7">
    <source>
        <dbReference type="PROSITE" id="PS50982"/>
    </source>
</evidence>
<evidence type="ECO:0000256" key="6">
    <source>
        <dbReference type="SAM" id="MobiDB-lite"/>
    </source>
</evidence>
<accession>A0A9R0I305</accession>
<reference evidence="8" key="1">
    <citation type="journal article" date="2021" name="Nat. Commun.">
        <title>Genomic analyses provide insights into spinach domestication and the genetic basis of agronomic traits.</title>
        <authorList>
            <person name="Cai X."/>
            <person name="Sun X."/>
            <person name="Xu C."/>
            <person name="Sun H."/>
            <person name="Wang X."/>
            <person name="Ge C."/>
            <person name="Zhang Z."/>
            <person name="Wang Q."/>
            <person name="Fei Z."/>
            <person name="Jiao C."/>
            <person name="Wang Q."/>
        </authorList>
    </citation>
    <scope>NUCLEOTIDE SEQUENCE [LARGE SCALE GENOMIC DNA]</scope>
    <source>
        <strain evidence="8">cv. Varoflay</strain>
    </source>
</reference>
<name>A0A9R0I305_SPIOL</name>
<dbReference type="Proteomes" id="UP000813463">
    <property type="component" value="Chromosome 6"/>
</dbReference>
<proteinExistence type="predicted"/>
<dbReference type="InterPro" id="IPR016177">
    <property type="entry name" value="DNA-bd_dom_sf"/>
</dbReference>
<keyword evidence="3" id="KW-0238">DNA-binding</keyword>
<dbReference type="Pfam" id="PF01429">
    <property type="entry name" value="MBD"/>
    <property type="match status" value="1"/>
</dbReference>
<dbReference type="KEGG" id="soe:110781938"/>
<dbReference type="PROSITE" id="PS50982">
    <property type="entry name" value="MBD"/>
    <property type="match status" value="1"/>
</dbReference>
<keyword evidence="2" id="KW-0805">Transcription regulation</keyword>
<dbReference type="PANTHER" id="PTHR12396:SF46">
    <property type="entry name" value="METHYL-CPG-BINDING DOMAIN-CONTAINING PROTEIN 6"/>
    <property type="match status" value="1"/>
</dbReference>
<feature type="domain" description="MBD" evidence="7">
    <location>
        <begin position="78"/>
        <end position="149"/>
    </location>
</feature>
<dbReference type="SUPFAM" id="SSF54171">
    <property type="entry name" value="DNA-binding domain"/>
    <property type="match status" value="1"/>
</dbReference>
<dbReference type="CDD" id="cd00122">
    <property type="entry name" value="MBD"/>
    <property type="match status" value="1"/>
</dbReference>
<dbReference type="Gene3D" id="3.30.890.10">
    <property type="entry name" value="Methyl-cpg-binding Protein 2, Chain A"/>
    <property type="match status" value="1"/>
</dbReference>
<evidence type="ECO:0000256" key="4">
    <source>
        <dbReference type="ARBA" id="ARBA00023163"/>
    </source>
</evidence>
<keyword evidence="5" id="KW-0539">Nucleus</keyword>
<dbReference type="GO" id="GO:0003677">
    <property type="term" value="F:DNA binding"/>
    <property type="evidence" value="ECO:0007669"/>
    <property type="project" value="UniProtKB-KW"/>
</dbReference>
<evidence type="ECO:0000313" key="8">
    <source>
        <dbReference type="Proteomes" id="UP000813463"/>
    </source>
</evidence>
<dbReference type="InterPro" id="IPR001739">
    <property type="entry name" value="Methyl_CpG_DNA-bd"/>
</dbReference>
<feature type="region of interest" description="Disordered" evidence="6">
    <location>
        <begin position="141"/>
        <end position="162"/>
    </location>
</feature>
<dbReference type="AlphaFoldDB" id="A0A9R0I305"/>
<evidence type="ECO:0000256" key="2">
    <source>
        <dbReference type="ARBA" id="ARBA00023015"/>
    </source>
</evidence>
<evidence type="ECO:0000256" key="1">
    <source>
        <dbReference type="ARBA" id="ARBA00004123"/>
    </source>
</evidence>
<keyword evidence="4" id="KW-0804">Transcription</keyword>
<feature type="region of interest" description="Disordered" evidence="6">
    <location>
        <begin position="98"/>
        <end position="117"/>
    </location>
</feature>
<evidence type="ECO:0000313" key="9">
    <source>
        <dbReference type="RefSeq" id="XP_021841678.1"/>
    </source>
</evidence>
<feature type="compositionally biased region" description="Basic and acidic residues" evidence="6">
    <location>
        <begin position="107"/>
        <end position="117"/>
    </location>
</feature>
<protein>
    <submittedName>
        <fullName evidence="9">Methyl-CpG-binding domain-containing protein 5</fullName>
    </submittedName>
</protein>
<feature type="region of interest" description="Disordered" evidence="6">
    <location>
        <begin position="43"/>
        <end position="90"/>
    </location>
</feature>
<sequence>MEELNSVNVIDLDDFQPDPLLKPGAFIDPNPTVIGTSFTVDPVVMASPPPISDKKSAGPSSNGNSKPVKSTASPAAAAVDADQLPDWMPPGWTMEHRVRASGASAGSRDKYYREPGTSRKFRSKKEVMHYLETGTLLKRKNIDDAGGSPVNESATPKRKKSEPKVKVSLKNFNFDDIPAKVKWVLTDIYEGSWRPLTNGVDRVPESAKQEWTAAYTYLTIQNGGKAAITAFV</sequence>
<dbReference type="GeneID" id="110781938"/>
<keyword evidence="8" id="KW-1185">Reference proteome</keyword>
<evidence type="ECO:0000256" key="5">
    <source>
        <dbReference type="ARBA" id="ARBA00023242"/>
    </source>
</evidence>
<dbReference type="OrthoDB" id="10072024at2759"/>
<organism evidence="8 9">
    <name type="scientific">Spinacia oleracea</name>
    <name type="common">Spinach</name>
    <dbReference type="NCBI Taxonomy" id="3562"/>
    <lineage>
        <taxon>Eukaryota</taxon>
        <taxon>Viridiplantae</taxon>
        <taxon>Streptophyta</taxon>
        <taxon>Embryophyta</taxon>
        <taxon>Tracheophyta</taxon>
        <taxon>Spermatophyta</taxon>
        <taxon>Magnoliopsida</taxon>
        <taxon>eudicotyledons</taxon>
        <taxon>Gunneridae</taxon>
        <taxon>Pentapetalae</taxon>
        <taxon>Caryophyllales</taxon>
        <taxon>Chenopodiaceae</taxon>
        <taxon>Chenopodioideae</taxon>
        <taxon>Anserineae</taxon>
        <taxon>Spinacia</taxon>
    </lineage>
</organism>
<gene>
    <name evidence="9" type="primary">LOC110781938</name>
</gene>
<dbReference type="PANTHER" id="PTHR12396">
    <property type="entry name" value="METHYL-CPG BINDING PROTEIN, MBD"/>
    <property type="match status" value="1"/>
</dbReference>
<reference evidence="9" key="2">
    <citation type="submission" date="2025-08" db="UniProtKB">
        <authorList>
            <consortium name="RefSeq"/>
        </authorList>
    </citation>
    <scope>IDENTIFICATION</scope>
    <source>
        <tissue evidence="9">Leaf</tissue>
    </source>
</reference>
<dbReference type="GO" id="GO:0005634">
    <property type="term" value="C:nucleus"/>
    <property type="evidence" value="ECO:0007669"/>
    <property type="project" value="UniProtKB-SubCell"/>
</dbReference>
<feature type="compositionally biased region" description="Low complexity" evidence="6">
    <location>
        <begin position="66"/>
        <end position="82"/>
    </location>
</feature>
<evidence type="ECO:0000256" key="3">
    <source>
        <dbReference type="ARBA" id="ARBA00023125"/>
    </source>
</evidence>
<dbReference type="RefSeq" id="XP_021841678.1">
    <property type="nucleotide sequence ID" value="XM_021985986.2"/>
</dbReference>